<protein>
    <submittedName>
        <fullName evidence="1">Uncharacterized protein</fullName>
    </submittedName>
</protein>
<reference evidence="1" key="2">
    <citation type="journal article" date="2022" name="New Phytol.">
        <title>Evolutionary transition to the ectomycorrhizal habit in the genomes of a hyperdiverse lineage of mushroom-forming fungi.</title>
        <authorList>
            <person name="Looney B."/>
            <person name="Miyauchi S."/>
            <person name="Morin E."/>
            <person name="Drula E."/>
            <person name="Courty P.E."/>
            <person name="Kohler A."/>
            <person name="Kuo A."/>
            <person name="LaButti K."/>
            <person name="Pangilinan J."/>
            <person name="Lipzen A."/>
            <person name="Riley R."/>
            <person name="Andreopoulos W."/>
            <person name="He G."/>
            <person name="Johnson J."/>
            <person name="Nolan M."/>
            <person name="Tritt A."/>
            <person name="Barry K.W."/>
            <person name="Grigoriev I.V."/>
            <person name="Nagy L.G."/>
            <person name="Hibbett D."/>
            <person name="Henrissat B."/>
            <person name="Matheny P.B."/>
            <person name="Labbe J."/>
            <person name="Martin F.M."/>
        </authorList>
    </citation>
    <scope>NUCLEOTIDE SEQUENCE</scope>
    <source>
        <strain evidence="1">HHB10654</strain>
    </source>
</reference>
<reference evidence="1" key="1">
    <citation type="submission" date="2021-03" db="EMBL/GenBank/DDBJ databases">
        <authorList>
            <consortium name="DOE Joint Genome Institute"/>
            <person name="Ahrendt S."/>
            <person name="Looney B.P."/>
            <person name="Miyauchi S."/>
            <person name="Morin E."/>
            <person name="Drula E."/>
            <person name="Courty P.E."/>
            <person name="Chicoki N."/>
            <person name="Fauchery L."/>
            <person name="Kohler A."/>
            <person name="Kuo A."/>
            <person name="Labutti K."/>
            <person name="Pangilinan J."/>
            <person name="Lipzen A."/>
            <person name="Riley R."/>
            <person name="Andreopoulos W."/>
            <person name="He G."/>
            <person name="Johnson J."/>
            <person name="Barry K.W."/>
            <person name="Grigoriev I.V."/>
            <person name="Nagy L."/>
            <person name="Hibbett D."/>
            <person name="Henrissat B."/>
            <person name="Matheny P.B."/>
            <person name="Labbe J."/>
            <person name="Martin F."/>
        </authorList>
    </citation>
    <scope>NUCLEOTIDE SEQUENCE</scope>
    <source>
        <strain evidence="1">HHB10654</strain>
    </source>
</reference>
<accession>A0ACB8T194</accession>
<proteinExistence type="predicted"/>
<name>A0ACB8T194_9AGAM</name>
<dbReference type="Proteomes" id="UP000814140">
    <property type="component" value="Unassembled WGS sequence"/>
</dbReference>
<gene>
    <name evidence="1" type="ORF">BV25DRAFT_711468</name>
</gene>
<keyword evidence="2" id="KW-1185">Reference proteome</keyword>
<evidence type="ECO:0000313" key="1">
    <source>
        <dbReference type="EMBL" id="KAI0061876.1"/>
    </source>
</evidence>
<dbReference type="EMBL" id="MU277210">
    <property type="protein sequence ID" value="KAI0061876.1"/>
    <property type="molecule type" value="Genomic_DNA"/>
</dbReference>
<evidence type="ECO:0000313" key="2">
    <source>
        <dbReference type="Proteomes" id="UP000814140"/>
    </source>
</evidence>
<comment type="caution">
    <text evidence="1">The sequence shown here is derived from an EMBL/GenBank/DDBJ whole genome shotgun (WGS) entry which is preliminary data.</text>
</comment>
<organism evidence="1 2">
    <name type="scientific">Artomyces pyxidatus</name>
    <dbReference type="NCBI Taxonomy" id="48021"/>
    <lineage>
        <taxon>Eukaryota</taxon>
        <taxon>Fungi</taxon>
        <taxon>Dikarya</taxon>
        <taxon>Basidiomycota</taxon>
        <taxon>Agaricomycotina</taxon>
        <taxon>Agaricomycetes</taxon>
        <taxon>Russulales</taxon>
        <taxon>Auriscalpiaceae</taxon>
        <taxon>Artomyces</taxon>
    </lineage>
</organism>
<sequence>MLADGHRCLRIPTPTIRQWVAESDPSVENELGRRLYVGCHIAQDRVRAVRLWKGVRSSFRTIPWAIYREAVLHLASHHLRQYQHLHSIRELLQAAAYIREVSSSTGIPSVIALKTWSTIRAIKDDEHGAWSVLTAREKVSVSAVVEEANLLVFACAKGCINQPGLPLQLPPRSKRPPVRCGREGCSIVLPDSARSMVFRCGGSCATELKPFYCGRVCQKIHWPEHKKVCGARAARPRTVVWTMLDGTVVEVDVSNVKSTMINHMLMQLHERSREVRELQRYSINLNLSSGIRASCN</sequence>